<evidence type="ECO:0000256" key="6">
    <source>
        <dbReference type="PROSITE-ProRule" id="PRU00221"/>
    </source>
</evidence>
<protein>
    <recommendedName>
        <fullName evidence="8">Transcriptional repressor Tup1 N-terminal domain-containing protein</fullName>
    </recommendedName>
</protein>
<evidence type="ECO:0000259" key="8">
    <source>
        <dbReference type="Pfam" id="PF08581"/>
    </source>
</evidence>
<keyword evidence="4" id="KW-0805">Transcription regulation</keyword>
<feature type="compositionally biased region" description="Low complexity" evidence="7">
    <location>
        <begin position="1092"/>
        <end position="1116"/>
    </location>
</feature>
<evidence type="ECO:0000256" key="2">
    <source>
        <dbReference type="ARBA" id="ARBA00022574"/>
    </source>
</evidence>
<dbReference type="CDD" id="cd00200">
    <property type="entry name" value="WD40"/>
    <property type="match status" value="1"/>
</dbReference>
<dbReference type="PROSITE" id="PS50082">
    <property type="entry name" value="WD_REPEATS_2"/>
    <property type="match status" value="5"/>
</dbReference>
<name>A0A507CR82_9FUNG</name>
<dbReference type="Gene3D" id="1.20.5.340">
    <property type="match status" value="1"/>
</dbReference>
<organism evidence="9 10">
    <name type="scientific">Synchytrium endobioticum</name>
    <dbReference type="NCBI Taxonomy" id="286115"/>
    <lineage>
        <taxon>Eukaryota</taxon>
        <taxon>Fungi</taxon>
        <taxon>Fungi incertae sedis</taxon>
        <taxon>Chytridiomycota</taxon>
        <taxon>Chytridiomycota incertae sedis</taxon>
        <taxon>Chytridiomycetes</taxon>
        <taxon>Synchytriales</taxon>
        <taxon>Synchytriaceae</taxon>
        <taxon>Synchytrium</taxon>
    </lineage>
</organism>
<feature type="compositionally biased region" description="Polar residues" evidence="7">
    <location>
        <begin position="258"/>
        <end position="272"/>
    </location>
</feature>
<dbReference type="Gene3D" id="2.130.10.10">
    <property type="entry name" value="YVTN repeat-like/Quinoprotein amine dehydrogenase"/>
    <property type="match status" value="1"/>
</dbReference>
<feature type="region of interest" description="Disordered" evidence="7">
    <location>
        <begin position="533"/>
        <end position="573"/>
    </location>
</feature>
<dbReference type="PROSITE" id="PS50294">
    <property type="entry name" value="WD_REPEATS_REGION"/>
    <property type="match status" value="4"/>
</dbReference>
<dbReference type="InterPro" id="IPR036322">
    <property type="entry name" value="WD40_repeat_dom_sf"/>
</dbReference>
<evidence type="ECO:0000313" key="10">
    <source>
        <dbReference type="Proteomes" id="UP000320475"/>
    </source>
</evidence>
<feature type="compositionally biased region" description="Low complexity" evidence="7">
    <location>
        <begin position="543"/>
        <end position="559"/>
    </location>
</feature>
<keyword evidence="3" id="KW-0677">Repeat</keyword>
<comment type="caution">
    <text evidence="9">The sequence shown here is derived from an EMBL/GenBank/DDBJ whole genome shotgun (WGS) entry which is preliminary data.</text>
</comment>
<feature type="compositionally biased region" description="Low complexity" evidence="7">
    <location>
        <begin position="626"/>
        <end position="639"/>
    </location>
</feature>
<feature type="region of interest" description="Disordered" evidence="7">
    <location>
        <begin position="249"/>
        <end position="272"/>
    </location>
</feature>
<dbReference type="PROSITE" id="PS00678">
    <property type="entry name" value="WD_REPEATS_1"/>
    <property type="match status" value="3"/>
</dbReference>
<feature type="compositionally biased region" description="Basic residues" evidence="7">
    <location>
        <begin position="1066"/>
        <end position="1078"/>
    </location>
</feature>
<accession>A0A507CR82</accession>
<dbReference type="Pfam" id="PF00400">
    <property type="entry name" value="WD40"/>
    <property type="match status" value="7"/>
</dbReference>
<evidence type="ECO:0000256" key="4">
    <source>
        <dbReference type="ARBA" id="ARBA00023015"/>
    </source>
</evidence>
<reference evidence="9 10" key="1">
    <citation type="journal article" date="2019" name="Sci. Rep.">
        <title>Comparative genomics of chytrid fungi reveal insights into the obligate biotrophic and pathogenic lifestyle of Synchytrium endobioticum.</title>
        <authorList>
            <person name="van de Vossenberg B.T.L.H."/>
            <person name="Warris S."/>
            <person name="Nguyen H.D.T."/>
            <person name="van Gent-Pelzer M.P.E."/>
            <person name="Joly D.L."/>
            <person name="van de Geest H.C."/>
            <person name="Bonants P.J.M."/>
            <person name="Smith D.S."/>
            <person name="Levesque C.A."/>
            <person name="van der Lee T.A.J."/>
        </authorList>
    </citation>
    <scope>NUCLEOTIDE SEQUENCE [LARGE SCALE GENOMIC DNA]</scope>
    <source>
        <strain evidence="9 10">LEV6574</strain>
    </source>
</reference>
<dbReference type="SUPFAM" id="SSF50978">
    <property type="entry name" value="WD40 repeat-like"/>
    <property type="match status" value="1"/>
</dbReference>
<feature type="region of interest" description="Disordered" evidence="7">
    <location>
        <begin position="591"/>
        <end position="639"/>
    </location>
</feature>
<dbReference type="InterPro" id="IPR019775">
    <property type="entry name" value="WD40_repeat_CS"/>
</dbReference>
<dbReference type="OrthoDB" id="17410at2759"/>
<dbReference type="Pfam" id="PF08581">
    <property type="entry name" value="Tup_N"/>
    <property type="match status" value="1"/>
</dbReference>
<dbReference type="PANTHER" id="PTHR19879">
    <property type="entry name" value="TRANSCRIPTION INITIATION FACTOR TFIID"/>
    <property type="match status" value="1"/>
</dbReference>
<evidence type="ECO:0000256" key="3">
    <source>
        <dbReference type="ARBA" id="ARBA00022737"/>
    </source>
</evidence>
<evidence type="ECO:0000256" key="1">
    <source>
        <dbReference type="ARBA" id="ARBA00022491"/>
    </source>
</evidence>
<dbReference type="SMART" id="SM00320">
    <property type="entry name" value="WD40"/>
    <property type="match status" value="7"/>
</dbReference>
<feature type="compositionally biased region" description="Low complexity" evidence="7">
    <location>
        <begin position="591"/>
        <end position="606"/>
    </location>
</feature>
<feature type="region of interest" description="Disordered" evidence="7">
    <location>
        <begin position="1066"/>
        <end position="1143"/>
    </location>
</feature>
<gene>
    <name evidence="9" type="ORF">SeLEV6574_g05971</name>
</gene>
<dbReference type="InterPro" id="IPR015943">
    <property type="entry name" value="WD40/YVTN_repeat-like_dom_sf"/>
</dbReference>
<dbReference type="VEuPathDB" id="FungiDB:SeMB42_g05988"/>
<dbReference type="VEuPathDB" id="FungiDB:SeMB42_g05989"/>
<keyword evidence="5" id="KW-0804">Transcription</keyword>
<dbReference type="AlphaFoldDB" id="A0A507CR82"/>
<dbReference type="PRINTS" id="PR00320">
    <property type="entry name" value="GPROTEINBRPT"/>
</dbReference>
<dbReference type="Proteomes" id="UP000320475">
    <property type="component" value="Unassembled WGS sequence"/>
</dbReference>
<dbReference type="InterPro" id="IPR020472">
    <property type="entry name" value="WD40_PAC1"/>
</dbReference>
<evidence type="ECO:0000256" key="7">
    <source>
        <dbReference type="SAM" id="MobiDB-lite"/>
    </source>
</evidence>
<dbReference type="PANTHER" id="PTHR19879:SF9">
    <property type="entry name" value="TRANSCRIPTION INITIATION FACTOR TFIID SUBUNIT 5"/>
    <property type="match status" value="1"/>
</dbReference>
<dbReference type="EMBL" id="QEAM01000308">
    <property type="protein sequence ID" value="TPX41666.1"/>
    <property type="molecule type" value="Genomic_DNA"/>
</dbReference>
<feature type="repeat" description="WD" evidence="6">
    <location>
        <begin position="883"/>
        <end position="924"/>
    </location>
</feature>
<feature type="repeat" description="WD" evidence="6">
    <location>
        <begin position="746"/>
        <end position="780"/>
    </location>
</feature>
<dbReference type="InterPro" id="IPR001680">
    <property type="entry name" value="WD40_rpt"/>
</dbReference>
<evidence type="ECO:0000256" key="5">
    <source>
        <dbReference type="ARBA" id="ARBA00023163"/>
    </source>
</evidence>
<evidence type="ECO:0000313" key="9">
    <source>
        <dbReference type="EMBL" id="TPX41666.1"/>
    </source>
</evidence>
<sequence>MTTTGTTAIHPPYPSRVVTGSSTSVINSVSTVWPSSTYRRADISLTSKSVAPSPSSILPPQCINTTGRLMQSYAVLQKRKSKFGGDYSFQLLRIIRGRPRIAVSTRADNATRIISRNGTSKETSLWQESRKDRNIMTHNRSIIFTLDTFYRQCKSLLQPSKTRTPYLSTHATGSSIGLISCCGTVSLDSPFLPNLDGLCAVDIVFHGNNTRINPVQSGASLHATWRGSTSTESSTRSTMTRAPVVIHTRAPFPPASPQLPNQMLGGSSGQASDAQLAVDKGSPLSAFASKSGGSHAGTPLFLLVMSVTYRLALYSTAHCRIGRTAMSFRPMPGSAPPAAPLLRIPELLDALKVEFDALAQDHSVYKMQRDDHDHKITAQMNELAAFQQSLYELERAHQKMKQLYEEEIIRLRRELEARGIPPPPSILIQDNRARSNPALPENVPPPVLASTGSGAVGSVFGALMAGAAPMDQRPPYVNGGADTNHNVKRIRGEDGVPVIRDIAATQGPMNPYTPPLSASYPMTHSQLPHQQLPSYLTKPGAIGPPQQQPPLQSGPLSSQINPNKDHNNAMQSSHATAAAMGGPMANLNNNLLNAAPPYATPPATNNELKRKQPSNNGGNGAGKPLPQVASSPASQSSVATPVYNQPLTGLCDLSLETAQPGWKKEGPDWLVLYNHSSPALQRSRVSVDMLHSLDHGSVVCCVRFSTNGKYVATGCNRMAQIFDAVSGERISTLIDANIPKEGDLYIRSVCFSPDGTYLATGAEDRIIRIWDIAQKKIRWTLTGHDQDIYSLDWSSDGKVVVSGSGDRSVKIWDMETGKCLLTMQNEEDRFNRPAPSVAASGLKDSGVTSVAVSPLGGQCVAAGSLDRIVRVWCLRTGALLERFEGHRDSVYSVSFSPDGRSLVSGSLDKTIKVWNLDARTLAYLTRSSTTPADDRFESITTTTCRHTYAGHRDFVLSVAFAGAGGPIGRVDERGEVITGPVDGVSEVEWVVSGSKDRTVSFWDARPIGPGGRNPDLAAAAQFVLQGHKNSVISIALAPSGGLFATGSGDWKTRIWRLSVASNSSHHHYHYHHHPHHQQQHSLSHPTLEDHSWGNNSNTDGGGSSNSNASHNSTTHNVPLHHQHPPPPPSTQHPPTAEQMETGT</sequence>
<keyword evidence="1" id="KW-0678">Repressor</keyword>
<feature type="repeat" description="WD" evidence="6">
    <location>
        <begin position="847"/>
        <end position="882"/>
    </location>
</feature>
<feature type="repeat" description="WD" evidence="6">
    <location>
        <begin position="781"/>
        <end position="822"/>
    </location>
</feature>
<keyword evidence="2 6" id="KW-0853">WD repeat</keyword>
<feature type="repeat" description="WD" evidence="6">
    <location>
        <begin position="1024"/>
        <end position="1065"/>
    </location>
</feature>
<dbReference type="InterPro" id="IPR013890">
    <property type="entry name" value="Tscrpt_rep_Tup1_N"/>
</dbReference>
<proteinExistence type="predicted"/>
<feature type="domain" description="Transcriptional repressor Tup1 N-terminal" evidence="8">
    <location>
        <begin position="343"/>
        <end position="418"/>
    </location>
</feature>